<proteinExistence type="predicted"/>
<accession>A0ACC0M7Y4</accession>
<evidence type="ECO:0000313" key="2">
    <source>
        <dbReference type="Proteomes" id="UP001062846"/>
    </source>
</evidence>
<reference evidence="1" key="1">
    <citation type="submission" date="2022-02" db="EMBL/GenBank/DDBJ databases">
        <title>Plant Genome Project.</title>
        <authorList>
            <person name="Zhang R.-G."/>
        </authorList>
    </citation>
    <scope>NUCLEOTIDE SEQUENCE</scope>
    <source>
        <strain evidence="1">AT1</strain>
    </source>
</reference>
<gene>
    <name evidence="1" type="ORF">RHMOL_Rhmol10G0276000</name>
</gene>
<sequence>MIHNIEFQEFEPLIQKPYTIVYLHSAASLQRPASWTTRQPDLGWMRRVQQILGRKHQRNLHAIYVLHPTFGLKAAILAMQLFVDGLVWKKVVYVDRLLQLFRYVPREQLTIPDFVFQLSPLCFSFESSVLLFYNFALVDLSKILIGLHI</sequence>
<dbReference type="Proteomes" id="UP001062846">
    <property type="component" value="Chromosome 10"/>
</dbReference>
<keyword evidence="2" id="KW-1185">Reference proteome</keyword>
<comment type="caution">
    <text evidence="1">The sequence shown here is derived from an EMBL/GenBank/DDBJ whole genome shotgun (WGS) entry which is preliminary data.</text>
</comment>
<protein>
    <submittedName>
        <fullName evidence="1">Uncharacterized protein</fullName>
    </submittedName>
</protein>
<name>A0ACC0M7Y4_RHOML</name>
<dbReference type="EMBL" id="CM046397">
    <property type="protein sequence ID" value="KAI8536689.1"/>
    <property type="molecule type" value="Genomic_DNA"/>
</dbReference>
<organism evidence="1 2">
    <name type="scientific">Rhododendron molle</name>
    <name type="common">Chinese azalea</name>
    <name type="synonym">Azalea mollis</name>
    <dbReference type="NCBI Taxonomy" id="49168"/>
    <lineage>
        <taxon>Eukaryota</taxon>
        <taxon>Viridiplantae</taxon>
        <taxon>Streptophyta</taxon>
        <taxon>Embryophyta</taxon>
        <taxon>Tracheophyta</taxon>
        <taxon>Spermatophyta</taxon>
        <taxon>Magnoliopsida</taxon>
        <taxon>eudicotyledons</taxon>
        <taxon>Gunneridae</taxon>
        <taxon>Pentapetalae</taxon>
        <taxon>asterids</taxon>
        <taxon>Ericales</taxon>
        <taxon>Ericaceae</taxon>
        <taxon>Ericoideae</taxon>
        <taxon>Rhodoreae</taxon>
        <taxon>Rhododendron</taxon>
    </lineage>
</organism>
<evidence type="ECO:0000313" key="1">
    <source>
        <dbReference type="EMBL" id="KAI8536689.1"/>
    </source>
</evidence>